<keyword evidence="2" id="KW-1185">Reference proteome</keyword>
<accession>A0A318ZA60</accession>
<evidence type="ECO:0000313" key="1">
    <source>
        <dbReference type="EMBL" id="PYH33362.1"/>
    </source>
</evidence>
<dbReference type="RefSeq" id="XP_025478840.1">
    <property type="nucleotide sequence ID" value="XM_025629645.1"/>
</dbReference>
<reference evidence="1" key="1">
    <citation type="submission" date="2016-12" db="EMBL/GenBank/DDBJ databases">
        <title>The genomes of Aspergillus section Nigri reveals drivers in fungal speciation.</title>
        <authorList>
            <consortium name="DOE Joint Genome Institute"/>
            <person name="Vesth T.C."/>
            <person name="Nybo J."/>
            <person name="Theobald S."/>
            <person name="Brandl J."/>
            <person name="Frisvad J.C."/>
            <person name="Nielsen K.F."/>
            <person name="Lyhne E.K."/>
            <person name="Kogle M.E."/>
            <person name="Kuo A."/>
            <person name="Riley R."/>
            <person name="Clum A."/>
            <person name="Nolan M."/>
            <person name="Lipzen A."/>
            <person name="Salamov A."/>
            <person name="Henrissat B."/>
            <person name="Wiebenga A."/>
            <person name="De Vries R.P."/>
            <person name="Grigoriev I.V."/>
            <person name="Mortensen U.H."/>
            <person name="Andersen M.R."/>
            <person name="Baker S.E."/>
        </authorList>
    </citation>
    <scope>NUCLEOTIDE SEQUENCE [LARGE SCALE GENOMIC DNA]</scope>
    <source>
        <strain evidence="1">CBS 115656</strain>
    </source>
</reference>
<name>A0A318ZA60_ASPNB</name>
<protein>
    <submittedName>
        <fullName evidence="1">Uncharacterized protein</fullName>
    </submittedName>
</protein>
<organism evidence="1 2">
    <name type="scientific">Aspergillus neoniger (strain CBS 115656)</name>
    <dbReference type="NCBI Taxonomy" id="1448310"/>
    <lineage>
        <taxon>Eukaryota</taxon>
        <taxon>Fungi</taxon>
        <taxon>Dikarya</taxon>
        <taxon>Ascomycota</taxon>
        <taxon>Pezizomycotina</taxon>
        <taxon>Eurotiomycetes</taxon>
        <taxon>Eurotiomycetidae</taxon>
        <taxon>Eurotiales</taxon>
        <taxon>Aspergillaceae</taxon>
        <taxon>Aspergillus</taxon>
        <taxon>Aspergillus subgen. Circumdati</taxon>
    </lineage>
</organism>
<dbReference type="AlphaFoldDB" id="A0A318ZA60"/>
<gene>
    <name evidence="1" type="ORF">BO87DRAFT_87862</name>
</gene>
<evidence type="ECO:0000313" key="2">
    <source>
        <dbReference type="Proteomes" id="UP000247647"/>
    </source>
</evidence>
<dbReference type="EMBL" id="KZ821464">
    <property type="protein sequence ID" value="PYH33362.1"/>
    <property type="molecule type" value="Genomic_DNA"/>
</dbReference>
<dbReference type="Proteomes" id="UP000247647">
    <property type="component" value="Unassembled WGS sequence"/>
</dbReference>
<dbReference type="GeneID" id="37132101"/>
<sequence>MTIIVTTLTQSSGASLVLGGNIPRGSWLPVTQGESVRYWALPALISSLDSISNWQKLSCRQLVQLMSSYPKARPVGEMTASASYRHITQALRPDEKGEWIQPVCPTLQPQSPEGIA</sequence>
<proteinExistence type="predicted"/>